<dbReference type="PIRSF" id="PIRSF001563">
    <property type="entry name" value="Folylpolyglu_synth"/>
    <property type="match status" value="1"/>
</dbReference>
<evidence type="ECO:0000313" key="15">
    <source>
        <dbReference type="Proteomes" id="UP000051984"/>
    </source>
</evidence>
<dbReference type="GO" id="GO:0004326">
    <property type="term" value="F:tetrahydrofolylpolyglutamate synthase activity"/>
    <property type="evidence" value="ECO:0007669"/>
    <property type="project" value="UniProtKB-EC"/>
</dbReference>
<dbReference type="EMBL" id="AZCT01000001">
    <property type="protein sequence ID" value="KRK13893.1"/>
    <property type="molecule type" value="Genomic_DNA"/>
</dbReference>
<evidence type="ECO:0000256" key="1">
    <source>
        <dbReference type="ARBA" id="ARBA00001946"/>
    </source>
</evidence>
<dbReference type="InterPro" id="IPR013221">
    <property type="entry name" value="Mur_ligase_cen"/>
</dbReference>
<dbReference type="InterPro" id="IPR001645">
    <property type="entry name" value="Folylpolyglutamate_synth"/>
</dbReference>
<dbReference type="GO" id="GO:0046872">
    <property type="term" value="F:metal ion binding"/>
    <property type="evidence" value="ECO:0007669"/>
    <property type="project" value="UniProtKB-KW"/>
</dbReference>
<dbReference type="InterPro" id="IPR036615">
    <property type="entry name" value="Mur_ligase_C_dom_sf"/>
</dbReference>
<accession>A0A0R1EWR3</accession>
<evidence type="ECO:0000259" key="13">
    <source>
        <dbReference type="Pfam" id="PF08245"/>
    </source>
</evidence>
<dbReference type="PANTHER" id="PTHR11136:SF0">
    <property type="entry name" value="DIHYDROFOLATE SYNTHETASE-RELATED"/>
    <property type="match status" value="1"/>
</dbReference>
<dbReference type="PANTHER" id="PTHR11136">
    <property type="entry name" value="FOLYLPOLYGLUTAMATE SYNTHASE-RELATED"/>
    <property type="match status" value="1"/>
</dbReference>
<dbReference type="NCBIfam" id="TIGR01499">
    <property type="entry name" value="folC"/>
    <property type="match status" value="1"/>
</dbReference>
<keyword evidence="4 11" id="KW-0436">Ligase</keyword>
<dbReference type="Gene3D" id="3.40.1190.10">
    <property type="entry name" value="Mur-like, catalytic domain"/>
    <property type="match status" value="1"/>
</dbReference>
<feature type="domain" description="Mur ligase central" evidence="13">
    <location>
        <begin position="44"/>
        <end position="270"/>
    </location>
</feature>
<evidence type="ECO:0000313" key="14">
    <source>
        <dbReference type="EMBL" id="KRK13893.1"/>
    </source>
</evidence>
<feature type="domain" description="Mur ligase C-terminal" evidence="12">
    <location>
        <begin position="300"/>
        <end position="412"/>
    </location>
</feature>
<dbReference type="RefSeq" id="WP_010488704.1">
    <property type="nucleotide sequence ID" value="NZ_AZCT01000001.1"/>
</dbReference>
<evidence type="ECO:0000256" key="7">
    <source>
        <dbReference type="ARBA" id="ARBA00022840"/>
    </source>
</evidence>
<dbReference type="FunFam" id="3.40.1190.10:FF:000011">
    <property type="entry name" value="Folylpolyglutamate synthase/dihydrofolate synthase"/>
    <property type="match status" value="1"/>
</dbReference>
<evidence type="ECO:0000256" key="6">
    <source>
        <dbReference type="ARBA" id="ARBA00022741"/>
    </source>
</evidence>
<dbReference type="AlphaFoldDB" id="A0A0R1EWR3"/>
<dbReference type="InterPro" id="IPR036565">
    <property type="entry name" value="Mur-like_cat_sf"/>
</dbReference>
<keyword evidence="7 11" id="KW-0067">ATP-binding</keyword>
<dbReference type="InterPro" id="IPR004101">
    <property type="entry name" value="Mur_ligase_C"/>
</dbReference>
<comment type="cofactor">
    <cofactor evidence="1">
        <name>Mg(2+)</name>
        <dbReference type="ChEBI" id="CHEBI:18420"/>
    </cofactor>
</comment>
<comment type="caution">
    <text evidence="14">The sequence shown here is derived from an EMBL/GenBank/DDBJ whole genome shotgun (WGS) entry which is preliminary data.</text>
</comment>
<dbReference type="GO" id="GO:0005524">
    <property type="term" value="F:ATP binding"/>
    <property type="evidence" value="ECO:0007669"/>
    <property type="project" value="UniProtKB-KW"/>
</dbReference>
<proteinExistence type="inferred from homology"/>
<evidence type="ECO:0000256" key="9">
    <source>
        <dbReference type="ARBA" id="ARBA00030592"/>
    </source>
</evidence>
<evidence type="ECO:0000256" key="2">
    <source>
        <dbReference type="ARBA" id="ARBA00008276"/>
    </source>
</evidence>
<dbReference type="PATRIC" id="fig|1423816.3.peg.465"/>
<comment type="similarity">
    <text evidence="2 11">Belongs to the folylpolyglutamate synthase family.</text>
</comment>
<dbReference type="SUPFAM" id="SSF53623">
    <property type="entry name" value="MurD-like peptide ligases, catalytic domain"/>
    <property type="match status" value="1"/>
</dbReference>
<keyword evidence="5" id="KW-0479">Metal-binding</keyword>
<evidence type="ECO:0000256" key="3">
    <source>
        <dbReference type="ARBA" id="ARBA00013025"/>
    </source>
</evidence>
<dbReference type="GO" id="GO:0005737">
    <property type="term" value="C:cytoplasm"/>
    <property type="evidence" value="ECO:0007669"/>
    <property type="project" value="TreeGrafter"/>
</dbReference>
<dbReference type="Pfam" id="PF08245">
    <property type="entry name" value="Mur_ligase_M"/>
    <property type="match status" value="1"/>
</dbReference>
<dbReference type="SUPFAM" id="SSF53244">
    <property type="entry name" value="MurD-like peptide ligases, peptide-binding domain"/>
    <property type="match status" value="1"/>
</dbReference>
<gene>
    <name evidence="14" type="ORF">FD51_GL000463</name>
</gene>
<dbReference type="EC" id="6.3.2.17" evidence="3"/>
<name>A0A0R1EWR3_LACZE</name>
<evidence type="ECO:0000256" key="4">
    <source>
        <dbReference type="ARBA" id="ARBA00022598"/>
    </source>
</evidence>
<dbReference type="PROSITE" id="PS01011">
    <property type="entry name" value="FOLYLPOLYGLU_SYNT_1"/>
    <property type="match status" value="1"/>
</dbReference>
<dbReference type="PROSITE" id="PS01012">
    <property type="entry name" value="FOLYLPOLYGLU_SYNT_2"/>
    <property type="match status" value="1"/>
</dbReference>
<dbReference type="Gene3D" id="3.90.190.20">
    <property type="entry name" value="Mur ligase, C-terminal domain"/>
    <property type="match status" value="1"/>
</dbReference>
<evidence type="ECO:0000256" key="10">
    <source>
        <dbReference type="ARBA" id="ARBA00047493"/>
    </source>
</evidence>
<evidence type="ECO:0000256" key="8">
    <source>
        <dbReference type="ARBA" id="ARBA00022842"/>
    </source>
</evidence>
<evidence type="ECO:0000259" key="12">
    <source>
        <dbReference type="Pfam" id="PF02875"/>
    </source>
</evidence>
<dbReference type="eggNOG" id="COG0285">
    <property type="taxonomic scope" value="Bacteria"/>
</dbReference>
<keyword evidence="6 11" id="KW-0547">Nucleotide-binding</keyword>
<dbReference type="GO" id="GO:0008841">
    <property type="term" value="F:dihydrofolate synthase activity"/>
    <property type="evidence" value="ECO:0007669"/>
    <property type="project" value="TreeGrafter"/>
</dbReference>
<evidence type="ECO:0000256" key="11">
    <source>
        <dbReference type="PIRNR" id="PIRNR001563"/>
    </source>
</evidence>
<sequence length="428" mass="46396">MNYSESVAYIHSFPRLAKTGDHHRILTLLHALGDPQKEGRYIHITGTNGKGSTANAIAHVLEASGLKVGLFTSPFIMRFNERMMIDHKPIPDDELVQAVAVARAALDGLRTAQPDFNVTEFEFVTALAFWYFRQRRVDVAVIEVGIGGDTDSTNVITPVVSVLTEVALDHQKLLGNTITAIATHKAGIITPGVPVVTGDLVPDATAVVAAKAQSTGSQWFRFGRDFTVPKAKLHGWGQRLTYQDEDGSLPDLIVPLVGDYQQRNMAIAIKTAKVYAQATHWPLTARDIRQGLAASRWPARLEKISDSPFIVLDGAHNPDGIKGLVAALQELFSGPVTVIAGILADKDYEAMADMLTRAFATVYLVPVPGTPRALPEAGYQRLHEGQLRDSWQAALAASLDDDPEQPIVITGSLYLAAAVRQTLLEGKS</sequence>
<evidence type="ECO:0000256" key="5">
    <source>
        <dbReference type="ARBA" id="ARBA00022723"/>
    </source>
</evidence>
<reference evidence="14 15" key="1">
    <citation type="journal article" date="2015" name="Genome Announc.">
        <title>Expanding the biotechnology potential of lactobacilli through comparative genomics of 213 strains and associated genera.</title>
        <authorList>
            <person name="Sun Z."/>
            <person name="Harris H.M."/>
            <person name="McCann A."/>
            <person name="Guo C."/>
            <person name="Argimon S."/>
            <person name="Zhang W."/>
            <person name="Yang X."/>
            <person name="Jeffery I.B."/>
            <person name="Cooney J.C."/>
            <person name="Kagawa T.F."/>
            <person name="Liu W."/>
            <person name="Song Y."/>
            <person name="Salvetti E."/>
            <person name="Wrobel A."/>
            <person name="Rasinkangas P."/>
            <person name="Parkhill J."/>
            <person name="Rea M.C."/>
            <person name="O'Sullivan O."/>
            <person name="Ritari J."/>
            <person name="Douillard F.P."/>
            <person name="Paul Ross R."/>
            <person name="Yang R."/>
            <person name="Briner A.E."/>
            <person name="Felis G.E."/>
            <person name="de Vos W.M."/>
            <person name="Barrangou R."/>
            <person name="Klaenhammer T.R."/>
            <person name="Caufield P.W."/>
            <person name="Cui Y."/>
            <person name="Zhang H."/>
            <person name="O'Toole P.W."/>
        </authorList>
    </citation>
    <scope>NUCLEOTIDE SEQUENCE [LARGE SCALE GENOMIC DNA]</scope>
    <source>
        <strain evidence="14 15">DSM 20178</strain>
    </source>
</reference>
<dbReference type="InterPro" id="IPR018109">
    <property type="entry name" value="Folylpolyglutamate_synth_CS"/>
</dbReference>
<keyword evidence="8" id="KW-0460">Magnesium</keyword>
<dbReference type="Pfam" id="PF02875">
    <property type="entry name" value="Mur_ligase_C"/>
    <property type="match status" value="1"/>
</dbReference>
<protein>
    <recommendedName>
        <fullName evidence="3">tetrahydrofolate synthase</fullName>
        <ecNumber evidence="3">6.3.2.17</ecNumber>
    </recommendedName>
    <alternativeName>
        <fullName evidence="9">Tetrahydrofolylpolyglutamate synthase</fullName>
    </alternativeName>
</protein>
<comment type="catalytic activity">
    <reaction evidence="10">
        <text>(6S)-5,6,7,8-tetrahydrofolyl-(gamma-L-Glu)(n) + L-glutamate + ATP = (6S)-5,6,7,8-tetrahydrofolyl-(gamma-L-Glu)(n+1) + ADP + phosphate + H(+)</text>
        <dbReference type="Rhea" id="RHEA:10580"/>
        <dbReference type="Rhea" id="RHEA-COMP:14738"/>
        <dbReference type="Rhea" id="RHEA-COMP:14740"/>
        <dbReference type="ChEBI" id="CHEBI:15378"/>
        <dbReference type="ChEBI" id="CHEBI:29985"/>
        <dbReference type="ChEBI" id="CHEBI:30616"/>
        <dbReference type="ChEBI" id="CHEBI:43474"/>
        <dbReference type="ChEBI" id="CHEBI:141005"/>
        <dbReference type="ChEBI" id="CHEBI:456216"/>
        <dbReference type="EC" id="6.3.2.17"/>
    </reaction>
</comment>
<organism evidence="14 15">
    <name type="scientific">Lacticaseibacillus zeae DSM 20178 = KCTC 3804</name>
    <dbReference type="NCBI Taxonomy" id="1423816"/>
    <lineage>
        <taxon>Bacteria</taxon>
        <taxon>Bacillati</taxon>
        <taxon>Bacillota</taxon>
        <taxon>Bacilli</taxon>
        <taxon>Lactobacillales</taxon>
        <taxon>Lactobacillaceae</taxon>
        <taxon>Lacticaseibacillus</taxon>
    </lineage>
</organism>
<dbReference type="Proteomes" id="UP000051984">
    <property type="component" value="Unassembled WGS sequence"/>
</dbReference>